<reference evidence="17" key="1">
    <citation type="submission" date="2017-02" db="EMBL/GenBank/DDBJ databases">
        <authorList>
            <person name="Varghese N."/>
            <person name="Submissions S."/>
        </authorList>
    </citation>
    <scope>NUCLEOTIDE SEQUENCE [LARGE SCALE GENOMIC DNA]</scope>
    <source>
        <strain evidence="17">SM117</strain>
    </source>
</reference>
<dbReference type="InterPro" id="IPR011006">
    <property type="entry name" value="CheY-like_superfamily"/>
</dbReference>
<dbReference type="Pfam" id="PF12860">
    <property type="entry name" value="PAS_7"/>
    <property type="match status" value="1"/>
</dbReference>
<feature type="transmembrane region" description="Helical" evidence="13">
    <location>
        <begin position="274"/>
        <end position="299"/>
    </location>
</feature>
<gene>
    <name evidence="16" type="ORF">SAMN06295987_101789</name>
</gene>
<dbReference type="SUPFAM" id="SSF55874">
    <property type="entry name" value="ATPase domain of HSP90 chaperone/DNA topoisomerase II/histidine kinase"/>
    <property type="match status" value="1"/>
</dbReference>
<dbReference type="Gene3D" id="3.30.565.10">
    <property type="entry name" value="Histidine kinase-like ATPase, C-terminal domain"/>
    <property type="match status" value="1"/>
</dbReference>
<dbReference type="InterPro" id="IPR003661">
    <property type="entry name" value="HisK_dim/P_dom"/>
</dbReference>
<evidence type="ECO:0000256" key="12">
    <source>
        <dbReference type="SAM" id="Coils"/>
    </source>
</evidence>
<dbReference type="InterPro" id="IPR036097">
    <property type="entry name" value="HisK_dim/P_sf"/>
</dbReference>
<evidence type="ECO:0000256" key="2">
    <source>
        <dbReference type="ARBA" id="ARBA00004141"/>
    </source>
</evidence>
<evidence type="ECO:0000256" key="8">
    <source>
        <dbReference type="ARBA" id="ARBA00022777"/>
    </source>
</evidence>
<dbReference type="InterPro" id="IPR000014">
    <property type="entry name" value="PAS"/>
</dbReference>
<dbReference type="STRING" id="428990.SAMN06295987_101789"/>
<dbReference type="GO" id="GO:0005886">
    <property type="term" value="C:plasma membrane"/>
    <property type="evidence" value="ECO:0007669"/>
    <property type="project" value="TreeGrafter"/>
</dbReference>
<dbReference type="PRINTS" id="PR00344">
    <property type="entry name" value="BCTRLSENSOR"/>
</dbReference>
<feature type="transmembrane region" description="Helical" evidence="13">
    <location>
        <begin position="151"/>
        <end position="171"/>
    </location>
</feature>
<proteinExistence type="inferred from homology"/>
<keyword evidence="10 13" id="KW-0472">Membrane</keyword>
<evidence type="ECO:0000256" key="5">
    <source>
        <dbReference type="ARBA" id="ARBA00022553"/>
    </source>
</evidence>
<dbReference type="PROSITE" id="PS50109">
    <property type="entry name" value="HIS_KIN"/>
    <property type="match status" value="1"/>
</dbReference>
<dbReference type="NCBIfam" id="TIGR00229">
    <property type="entry name" value="sensory_box"/>
    <property type="match status" value="1"/>
</dbReference>
<feature type="domain" description="Histidine kinase" evidence="14">
    <location>
        <begin position="765"/>
        <end position="974"/>
    </location>
</feature>
<dbReference type="PANTHER" id="PTHR43047:SF9">
    <property type="entry name" value="HISTIDINE KINASE"/>
    <property type="match status" value="1"/>
</dbReference>
<dbReference type="SMART" id="SM00387">
    <property type="entry name" value="HATPase_c"/>
    <property type="match status" value="1"/>
</dbReference>
<evidence type="ECO:0000256" key="9">
    <source>
        <dbReference type="ARBA" id="ARBA00022989"/>
    </source>
</evidence>
<dbReference type="InterPro" id="IPR003594">
    <property type="entry name" value="HATPase_dom"/>
</dbReference>
<evidence type="ECO:0000256" key="7">
    <source>
        <dbReference type="ARBA" id="ARBA00022692"/>
    </source>
</evidence>
<dbReference type="EC" id="2.7.13.3" evidence="4"/>
<feature type="domain" description="Response regulatory" evidence="15">
    <location>
        <begin position="997"/>
        <end position="1109"/>
    </location>
</feature>
<evidence type="ECO:0000256" key="13">
    <source>
        <dbReference type="SAM" id="Phobius"/>
    </source>
</evidence>
<comment type="catalytic activity">
    <reaction evidence="1">
        <text>ATP + protein L-histidine = ADP + protein N-phospho-L-histidine.</text>
        <dbReference type="EC" id="2.7.13.3"/>
    </reaction>
</comment>
<dbReference type="PANTHER" id="PTHR43047">
    <property type="entry name" value="TWO-COMPONENT HISTIDINE PROTEIN KINASE"/>
    <property type="match status" value="1"/>
</dbReference>
<evidence type="ECO:0000256" key="1">
    <source>
        <dbReference type="ARBA" id="ARBA00000085"/>
    </source>
</evidence>
<comment type="similarity">
    <text evidence="3">Belongs to the sodium:solute symporter (SSF) (TC 2.A.21) family.</text>
</comment>
<dbReference type="SMART" id="SM00448">
    <property type="entry name" value="REC"/>
    <property type="match status" value="1"/>
</dbReference>
<evidence type="ECO:0000313" key="16">
    <source>
        <dbReference type="EMBL" id="SLJ88344.1"/>
    </source>
</evidence>
<dbReference type="PROSITE" id="PS50283">
    <property type="entry name" value="NA_SOLUT_SYMP_3"/>
    <property type="match status" value="1"/>
</dbReference>
<evidence type="ECO:0000256" key="3">
    <source>
        <dbReference type="ARBA" id="ARBA00006434"/>
    </source>
</evidence>
<keyword evidence="6" id="KW-0808">Transferase</keyword>
<comment type="subcellular location">
    <subcellularLocation>
        <location evidence="2">Membrane</location>
        <topology evidence="2">Multi-pass membrane protein</topology>
    </subcellularLocation>
</comment>
<dbReference type="InterPro" id="IPR036890">
    <property type="entry name" value="HATPase_C_sf"/>
</dbReference>
<dbReference type="SUPFAM" id="SSF52172">
    <property type="entry name" value="CheY-like"/>
    <property type="match status" value="1"/>
</dbReference>
<feature type="transmembrane region" description="Helical" evidence="13">
    <location>
        <begin position="378"/>
        <end position="394"/>
    </location>
</feature>
<dbReference type="RefSeq" id="WP_079729506.1">
    <property type="nucleotide sequence ID" value="NZ_FVZE01000001.1"/>
</dbReference>
<evidence type="ECO:0000259" key="14">
    <source>
        <dbReference type="PROSITE" id="PS50109"/>
    </source>
</evidence>
<keyword evidence="17" id="KW-1185">Reference proteome</keyword>
<dbReference type="Gene3D" id="1.10.287.130">
    <property type="match status" value="1"/>
</dbReference>
<name>A0A1U6GXU4_9SPHN</name>
<dbReference type="InterPro" id="IPR005467">
    <property type="entry name" value="His_kinase_dom"/>
</dbReference>
<evidence type="ECO:0000313" key="17">
    <source>
        <dbReference type="Proteomes" id="UP000190989"/>
    </source>
</evidence>
<dbReference type="Gene3D" id="3.40.50.2300">
    <property type="match status" value="1"/>
</dbReference>
<feature type="coiled-coil region" evidence="12">
    <location>
        <begin position="717"/>
        <end position="758"/>
    </location>
</feature>
<dbReference type="InterPro" id="IPR001734">
    <property type="entry name" value="Na/solute_symporter"/>
</dbReference>
<organism evidence="16 17">
    <name type="scientific">Novosphingobium mathurense</name>
    <dbReference type="NCBI Taxonomy" id="428990"/>
    <lineage>
        <taxon>Bacteria</taxon>
        <taxon>Pseudomonadati</taxon>
        <taxon>Pseudomonadota</taxon>
        <taxon>Alphaproteobacteria</taxon>
        <taxon>Sphingomonadales</taxon>
        <taxon>Sphingomonadaceae</taxon>
        <taxon>Novosphingobium</taxon>
    </lineage>
</organism>
<dbReference type="SUPFAM" id="SSF55785">
    <property type="entry name" value="PYP-like sensor domain (PAS domain)"/>
    <property type="match status" value="1"/>
</dbReference>
<dbReference type="FunFam" id="3.30.565.10:FF:000049">
    <property type="entry name" value="Two-component sensor histidine kinase"/>
    <property type="match status" value="1"/>
</dbReference>
<dbReference type="SUPFAM" id="SSF47384">
    <property type="entry name" value="Homodimeric domain of signal transducing histidine kinase"/>
    <property type="match status" value="1"/>
</dbReference>
<feature type="transmembrane region" description="Helical" evidence="13">
    <location>
        <begin position="400"/>
        <end position="423"/>
    </location>
</feature>
<dbReference type="CDD" id="cd00156">
    <property type="entry name" value="REC"/>
    <property type="match status" value="1"/>
</dbReference>
<keyword evidence="5 11" id="KW-0597">Phosphoprotein</keyword>
<protein>
    <recommendedName>
        <fullName evidence="4">histidine kinase</fullName>
        <ecNumber evidence="4">2.7.13.3</ecNumber>
    </recommendedName>
</protein>
<dbReference type="GO" id="GO:0000155">
    <property type="term" value="F:phosphorelay sensor kinase activity"/>
    <property type="evidence" value="ECO:0007669"/>
    <property type="project" value="InterPro"/>
</dbReference>
<evidence type="ECO:0000256" key="11">
    <source>
        <dbReference type="PROSITE-ProRule" id="PRU00169"/>
    </source>
</evidence>
<keyword evidence="7 13" id="KW-0812">Transmembrane</keyword>
<evidence type="ECO:0000256" key="4">
    <source>
        <dbReference type="ARBA" id="ARBA00012438"/>
    </source>
</evidence>
<dbReference type="CDD" id="cd00082">
    <property type="entry name" value="HisKA"/>
    <property type="match status" value="1"/>
</dbReference>
<feature type="transmembrane region" description="Helical" evidence="13">
    <location>
        <begin position="183"/>
        <end position="210"/>
    </location>
</feature>
<feature type="transmembrane region" description="Helical" evidence="13">
    <location>
        <begin position="119"/>
        <end position="139"/>
    </location>
</feature>
<feature type="transmembrane region" description="Helical" evidence="13">
    <location>
        <begin position="319"/>
        <end position="338"/>
    </location>
</feature>
<sequence>MSLASSAFAALALILLLFAVAAIVEARGDLFSRRPALRHHAYTLALGVYCSSWTFYGAVGSAVRSGWAYVPIYLGPALLLLLAPGFLSRLSAAVREERAATVSDFIAARFGHDAGVARMVTLIALLGSIPYLALQLRSIGNALTIVSGRDIMVPSMVAASGLLTLFALLFGTRRFELAGRSEGLLYAIGLDSVIKIVALFAVAALALVLLSGAEAAPFAKAVETLGERFAPTHLTFEIALITLVSTFAIIALPRQFYMGLVEARDERDLVRARFGLAAYLLGMAVLIVPIALAGAALLPQDIDADLYVLQLPASAGSELILAAALLGGIGAASSMAIVDTTALATMVSNDLFAGAVIGSGKDRQAGAIGARMLGMRRISVAGVMLLALAFALLISRGQSLASMGLTAFAAMALFSPHLIIAALGKGRDPVAARASLGIGLALWAYTLALPPILPVPWLDALAGSFIDPHRLFGIGRASPFVHGVVWSLGVDLAVYALVAARKIPAPDLPRIFATPGRVSNVGELTHFVASFVGEERAQREFSESDPHDQVTPKNARKAQDLIARVVGASSARALVASALASGRMDLSDVTRLLDEGGQSLRFSRQLLAATFENVDAGISVVDGELNLIAWNSGYEDIFNYPAGMVRVGAPIEELIRHNATRGHFGEGDVDAVVERRLEPLREGRAHSFERRSSDGRVIKTVGGPMPGGGYVMSFTDVTEEARIRDELEQTLEQLEERVEDRTRELSEANRLLARATRDKTRFLAAASHDLLQPLHAARLFTAALGRSVPDKEKPLVGRVDGAIVAAEELLRALLDISRLDAGGVTPETEPVALGPFLDDLVASFQPSAEAKGLSLRTGPLFGHIETDPGLLRSVMQNFLSNALRYTERGGVLVGVRKRGDMLRIDVIDSGVGFEPEQSEAIFREFTRLGTTEAEGLGLGLALVERIVRLLGGRIEVDARPGHGSRFSLMLPAREADDQPAQARKDPAPAPAPGHGLTVLVVDNDSRIVEATVELVESLGHRAIGVRDTAGSLAHVDEIDAVLADYRLDNGEDGLSLIVRLRALRKGLPAAIFTAEVGGSFRSKAEASGVPVHAKPVAPEVIEAFLARAAIMSVGSVLQMQSERTRH</sequence>
<keyword evidence="8" id="KW-0418">Kinase</keyword>
<dbReference type="AlphaFoldDB" id="A0A1U6GXU4"/>
<keyword evidence="9 13" id="KW-1133">Transmembrane helix</keyword>
<dbReference type="GO" id="GO:0009927">
    <property type="term" value="F:histidine phosphotransfer kinase activity"/>
    <property type="evidence" value="ECO:0007669"/>
    <property type="project" value="TreeGrafter"/>
</dbReference>
<dbReference type="InterPro" id="IPR038377">
    <property type="entry name" value="Na/Glc_symporter_sf"/>
</dbReference>
<keyword evidence="12" id="KW-0175">Coiled coil</keyword>
<evidence type="ECO:0000259" key="15">
    <source>
        <dbReference type="PROSITE" id="PS50110"/>
    </source>
</evidence>
<dbReference type="SMART" id="SM00388">
    <property type="entry name" value="HisKA"/>
    <property type="match status" value="1"/>
</dbReference>
<accession>A0A1U6GXU4</accession>
<dbReference type="InterPro" id="IPR001789">
    <property type="entry name" value="Sig_transdc_resp-reg_receiver"/>
</dbReference>
<dbReference type="EMBL" id="FVZE01000001">
    <property type="protein sequence ID" value="SLJ88344.1"/>
    <property type="molecule type" value="Genomic_DNA"/>
</dbReference>
<evidence type="ECO:0000256" key="6">
    <source>
        <dbReference type="ARBA" id="ARBA00022679"/>
    </source>
</evidence>
<feature type="transmembrane region" description="Helical" evidence="13">
    <location>
        <begin position="430"/>
        <end position="448"/>
    </location>
</feature>
<dbReference type="Gene3D" id="3.30.450.20">
    <property type="entry name" value="PAS domain"/>
    <property type="match status" value="1"/>
</dbReference>
<dbReference type="PROSITE" id="PS50110">
    <property type="entry name" value="RESPONSE_REGULATORY"/>
    <property type="match status" value="1"/>
</dbReference>
<dbReference type="Proteomes" id="UP000190989">
    <property type="component" value="Unassembled WGS sequence"/>
</dbReference>
<dbReference type="InterPro" id="IPR004358">
    <property type="entry name" value="Sig_transdc_His_kin-like_C"/>
</dbReference>
<evidence type="ECO:0000256" key="10">
    <source>
        <dbReference type="ARBA" id="ARBA00023136"/>
    </source>
</evidence>
<dbReference type="InterPro" id="IPR035965">
    <property type="entry name" value="PAS-like_dom_sf"/>
</dbReference>
<feature type="transmembrane region" description="Helical" evidence="13">
    <location>
        <begin position="66"/>
        <end position="87"/>
    </location>
</feature>
<feature type="modified residue" description="4-aspartylphosphate" evidence="11">
    <location>
        <position position="1044"/>
    </location>
</feature>
<dbReference type="Pfam" id="PF00512">
    <property type="entry name" value="HisKA"/>
    <property type="match status" value="1"/>
</dbReference>
<dbReference type="GO" id="GO:0022857">
    <property type="term" value="F:transmembrane transporter activity"/>
    <property type="evidence" value="ECO:0007669"/>
    <property type="project" value="InterPro"/>
</dbReference>
<dbReference type="Gene3D" id="1.20.1730.10">
    <property type="entry name" value="Sodium/glucose cotransporter"/>
    <property type="match status" value="1"/>
</dbReference>
<dbReference type="Pfam" id="PF02518">
    <property type="entry name" value="HATPase_c"/>
    <property type="match status" value="1"/>
</dbReference>
<feature type="transmembrane region" description="Helical" evidence="13">
    <location>
        <begin position="230"/>
        <end position="253"/>
    </location>
</feature>